<comment type="similarity">
    <text evidence="1">Belongs to the CutC family.</text>
</comment>
<reference evidence="3" key="1">
    <citation type="submission" date="2020-11" db="EMBL/GenBank/DDBJ databases">
        <title>Chlorella ohadii genome sequencing and assembly.</title>
        <authorList>
            <person name="Murik O."/>
            <person name="Treves H."/>
            <person name="Kedem I."/>
            <person name="Shotland Y."/>
            <person name="Kaplan A."/>
        </authorList>
    </citation>
    <scope>NUCLEOTIDE SEQUENCE</scope>
    <source>
        <strain evidence="3">1</strain>
    </source>
</reference>
<name>A0AAD5DTC1_9CHLO</name>
<dbReference type="HAMAP" id="MF_00795">
    <property type="entry name" value="CutC"/>
    <property type="match status" value="1"/>
</dbReference>
<dbReference type="Gene3D" id="3.20.20.380">
    <property type="entry name" value="Copper homeostasis (CutC) domain"/>
    <property type="match status" value="1"/>
</dbReference>
<evidence type="ECO:0000313" key="3">
    <source>
        <dbReference type="EMBL" id="KAI7840044.1"/>
    </source>
</evidence>
<dbReference type="SUPFAM" id="SSF110395">
    <property type="entry name" value="CutC-like"/>
    <property type="match status" value="1"/>
</dbReference>
<evidence type="ECO:0000256" key="1">
    <source>
        <dbReference type="ARBA" id="ARBA00007768"/>
    </source>
</evidence>
<dbReference type="FunFam" id="3.20.20.380:FF:000001">
    <property type="entry name" value="Copper homeostasis protein CutC"/>
    <property type="match status" value="1"/>
</dbReference>
<protein>
    <recommendedName>
        <fullName evidence="2">Copper homeostasis protein cutC homolog</fullName>
    </recommendedName>
</protein>
<dbReference type="GO" id="GO:0005507">
    <property type="term" value="F:copper ion binding"/>
    <property type="evidence" value="ECO:0007669"/>
    <property type="project" value="TreeGrafter"/>
</dbReference>
<dbReference type="Proteomes" id="UP001205105">
    <property type="component" value="Unassembled WGS sequence"/>
</dbReference>
<gene>
    <name evidence="3" type="ORF">COHA_006250</name>
</gene>
<dbReference type="PANTHER" id="PTHR12598">
    <property type="entry name" value="COPPER HOMEOSTASIS PROTEIN CUTC"/>
    <property type="match status" value="1"/>
</dbReference>
<dbReference type="EMBL" id="JADXDR010000086">
    <property type="protein sequence ID" value="KAI7840044.1"/>
    <property type="molecule type" value="Genomic_DNA"/>
</dbReference>
<dbReference type="InterPro" id="IPR036822">
    <property type="entry name" value="CutC-like_dom_sf"/>
</dbReference>
<evidence type="ECO:0000313" key="4">
    <source>
        <dbReference type="Proteomes" id="UP001205105"/>
    </source>
</evidence>
<dbReference type="Pfam" id="PF03932">
    <property type="entry name" value="CutC"/>
    <property type="match status" value="1"/>
</dbReference>
<dbReference type="PANTHER" id="PTHR12598:SF0">
    <property type="entry name" value="COPPER HOMEOSTASIS PROTEIN CUTC HOMOLOG"/>
    <property type="match status" value="1"/>
</dbReference>
<proteinExistence type="inferred from homology"/>
<sequence>MLVEVCVDSLESALQAEAGGADRVELCSALSEGGLTPSHGLMAAVCRALTQARVHVLIRPRPGDFLYSPEELQVMRQDVLHAASCGAHGVVLGMLTPGGTIDTNQLQPFVELCSALGLELTFHRAFDLVKDQRAALNDLVACRVRRVLSSGGQQTVMEGLSALAQLVAEGGSRISVMPGGGLTEENAATVARVSGCSEVHGTFKRQVPSAMEHRHTAVSFGVDDWSRGVTDAAAVQRVKAQLAQLDGTME</sequence>
<keyword evidence="4" id="KW-1185">Reference proteome</keyword>
<evidence type="ECO:0000256" key="2">
    <source>
        <dbReference type="ARBA" id="ARBA00019014"/>
    </source>
</evidence>
<organism evidence="3 4">
    <name type="scientific">Chlorella ohadii</name>
    <dbReference type="NCBI Taxonomy" id="2649997"/>
    <lineage>
        <taxon>Eukaryota</taxon>
        <taxon>Viridiplantae</taxon>
        <taxon>Chlorophyta</taxon>
        <taxon>core chlorophytes</taxon>
        <taxon>Trebouxiophyceae</taxon>
        <taxon>Chlorellales</taxon>
        <taxon>Chlorellaceae</taxon>
        <taxon>Chlorella clade</taxon>
        <taxon>Chlorella</taxon>
    </lineage>
</organism>
<dbReference type="InterPro" id="IPR005627">
    <property type="entry name" value="CutC-like"/>
</dbReference>
<accession>A0AAD5DTC1</accession>
<dbReference type="AlphaFoldDB" id="A0AAD5DTC1"/>
<comment type="caution">
    <text evidence="3">The sequence shown here is derived from an EMBL/GenBank/DDBJ whole genome shotgun (WGS) entry which is preliminary data.</text>
</comment>